<evidence type="ECO:0000313" key="6">
    <source>
        <dbReference type="Proteomes" id="UP001596398"/>
    </source>
</evidence>
<keyword evidence="6" id="KW-1185">Reference proteome</keyword>
<name>A0ABD5ZQ27_9EURY</name>
<evidence type="ECO:0000313" key="5">
    <source>
        <dbReference type="EMBL" id="MFC7235440.1"/>
    </source>
</evidence>
<evidence type="ECO:0000256" key="3">
    <source>
        <dbReference type="PIRSR" id="PIRSR001365-1"/>
    </source>
</evidence>
<dbReference type="SMART" id="SM01130">
    <property type="entry name" value="DHDPS"/>
    <property type="match status" value="1"/>
</dbReference>
<evidence type="ECO:0000256" key="1">
    <source>
        <dbReference type="ARBA" id="ARBA00023239"/>
    </source>
</evidence>
<organism evidence="5 6">
    <name type="scientific">Halosegnis marinus</name>
    <dbReference type="NCBI Taxonomy" id="3034023"/>
    <lineage>
        <taxon>Archaea</taxon>
        <taxon>Methanobacteriati</taxon>
        <taxon>Methanobacteriota</taxon>
        <taxon>Stenosarchaea group</taxon>
        <taxon>Halobacteria</taxon>
        <taxon>Halobacteriales</taxon>
        <taxon>Natronomonadaceae</taxon>
        <taxon>Halosegnis</taxon>
    </lineage>
</organism>
<evidence type="ECO:0000256" key="2">
    <source>
        <dbReference type="ARBA" id="ARBA00023270"/>
    </source>
</evidence>
<dbReference type="PANTHER" id="PTHR12128:SF66">
    <property type="entry name" value="4-HYDROXY-2-OXOGLUTARATE ALDOLASE, MITOCHONDRIAL"/>
    <property type="match status" value="1"/>
</dbReference>
<protein>
    <submittedName>
        <fullName evidence="5">Dihydrodipicolinate synthase family protein</fullName>
    </submittedName>
</protein>
<feature type="active site" description="Schiff-base intermediate with substrate" evidence="3">
    <location>
        <position position="158"/>
    </location>
</feature>
<dbReference type="CDD" id="cd00408">
    <property type="entry name" value="DHDPS-like"/>
    <property type="match status" value="1"/>
</dbReference>
<comment type="caution">
    <text evidence="5">The sequence shown here is derived from an EMBL/GenBank/DDBJ whole genome shotgun (WGS) entry which is preliminary data.</text>
</comment>
<reference evidence="5 6" key="1">
    <citation type="journal article" date="2019" name="Int. J. Syst. Evol. Microbiol.">
        <title>The Global Catalogue of Microorganisms (GCM) 10K type strain sequencing project: providing services to taxonomists for standard genome sequencing and annotation.</title>
        <authorList>
            <consortium name="The Broad Institute Genomics Platform"/>
            <consortium name="The Broad Institute Genome Sequencing Center for Infectious Disease"/>
            <person name="Wu L."/>
            <person name="Ma J."/>
        </authorList>
    </citation>
    <scope>NUCLEOTIDE SEQUENCE [LARGE SCALE GENOMIC DNA]</scope>
    <source>
        <strain evidence="5 6">DT85</strain>
    </source>
</reference>
<dbReference type="GO" id="GO:0008675">
    <property type="term" value="F:2-dehydro-3-deoxy-phosphogluconate aldolase activity"/>
    <property type="evidence" value="ECO:0007669"/>
    <property type="project" value="UniProtKB-ARBA"/>
</dbReference>
<dbReference type="EMBL" id="JBHTAP010000001">
    <property type="protein sequence ID" value="MFC7235440.1"/>
    <property type="molecule type" value="Genomic_DNA"/>
</dbReference>
<dbReference type="PANTHER" id="PTHR12128">
    <property type="entry name" value="DIHYDRODIPICOLINATE SYNTHASE"/>
    <property type="match status" value="1"/>
</dbReference>
<dbReference type="InterPro" id="IPR002220">
    <property type="entry name" value="DapA-like"/>
</dbReference>
<dbReference type="RefSeq" id="WP_276233569.1">
    <property type="nucleotide sequence ID" value="NZ_CP119802.1"/>
</dbReference>
<dbReference type="InterPro" id="IPR013785">
    <property type="entry name" value="Aldolase_TIM"/>
</dbReference>
<proteinExistence type="predicted"/>
<sequence length="284" mass="29222">MQGTGLPLATPFDAAGDVDHGALAALVEWVEARGVDFIVPCGSNSEAPLLTREERAAVVDTVADATDLPVLAGTGAEGERETLALTRDAAEAGADAALVVTPYYFEHGPDAMADYYRRVADASPVPVYLYSVPAFTGRALAPETVGRVADHPNVAGMKDSSGDMAAFKRILARTPDDFDLLVGSGGVYAEALALGGSGGVLGVANLVPELASAVYAADDPAVARERNDAFVELNHLVTSDYGIPGLKAAMRSRGAPAGVVRSPHTPVPEAVAEELAAAVERALD</sequence>
<gene>
    <name evidence="5" type="ORF">ACFQJ4_08955</name>
</gene>
<keyword evidence="2" id="KW-0704">Schiff base</keyword>
<dbReference type="PRINTS" id="PR00146">
    <property type="entry name" value="DHPICSNTHASE"/>
</dbReference>
<dbReference type="Pfam" id="PF00701">
    <property type="entry name" value="DHDPS"/>
    <property type="match status" value="1"/>
</dbReference>
<dbReference type="Gene3D" id="3.20.20.70">
    <property type="entry name" value="Aldolase class I"/>
    <property type="match status" value="1"/>
</dbReference>
<dbReference type="PROSITE" id="PS00666">
    <property type="entry name" value="DHDPS_2"/>
    <property type="match status" value="1"/>
</dbReference>
<keyword evidence="1" id="KW-0456">Lyase</keyword>
<dbReference type="Proteomes" id="UP001596398">
    <property type="component" value="Unassembled WGS sequence"/>
</dbReference>
<feature type="binding site" evidence="4">
    <location>
        <position position="200"/>
    </location>
    <ligand>
        <name>pyruvate</name>
        <dbReference type="ChEBI" id="CHEBI:15361"/>
    </ligand>
</feature>
<dbReference type="SUPFAM" id="SSF51569">
    <property type="entry name" value="Aldolase"/>
    <property type="match status" value="1"/>
</dbReference>
<feature type="active site" description="Proton donor/acceptor" evidence="3">
    <location>
        <position position="130"/>
    </location>
</feature>
<dbReference type="InterPro" id="IPR020625">
    <property type="entry name" value="Schiff_base-form_aldolases_AS"/>
</dbReference>
<accession>A0ABD5ZQ27</accession>
<dbReference type="AlphaFoldDB" id="A0ABD5ZQ27"/>
<dbReference type="PIRSF" id="PIRSF001365">
    <property type="entry name" value="DHDPS"/>
    <property type="match status" value="1"/>
</dbReference>
<dbReference type="GO" id="GO:0044281">
    <property type="term" value="P:small molecule metabolic process"/>
    <property type="evidence" value="ECO:0007669"/>
    <property type="project" value="UniProtKB-ARBA"/>
</dbReference>
<evidence type="ECO:0000256" key="4">
    <source>
        <dbReference type="PIRSR" id="PIRSR001365-2"/>
    </source>
</evidence>
<dbReference type="GeneID" id="79267133"/>